<proteinExistence type="predicted"/>
<accession>V5TV61</accession>
<sequence length="106" mass="12396">MLFIETEIFTRAVAALLSDDDYQRLQRLQWFLALRPDYGDVIPDTGGLRKARWLAGGRGKRGGVRIIYFYRAAADEIRLLLIYRKGIKDDLSPHEKSVLRMLNERW</sequence>
<dbReference type="RefSeq" id="WP_007779945.1">
    <property type="nucleotide sequence ID" value="NC_023032.1"/>
</dbReference>
<reference evidence="2 4" key="2">
    <citation type="submission" date="2016-12" db="EMBL/GenBank/DDBJ databases">
        <title>Analysis of the Molecular Diversity Among Cronobacter Species Isolated from Filth Flies Using a Pan Genomic DNA Microarray.</title>
        <authorList>
            <person name="Pava-Ripoll M."/>
            <person name="Tall B."/>
            <person name="Farber J."/>
            <person name="Fanning S."/>
            <person name="Lehner A."/>
            <person name="Stephan R."/>
            <person name="Pagotto F."/>
            <person name="Iverson C."/>
            <person name="Ziobro G."/>
            <person name="Miller A."/>
            <person name="Pearson R."/>
            <person name="Yan Q."/>
            <person name="Kim M."/>
            <person name="Jeong S."/>
            <person name="Park J."/>
            <person name="Jun S."/>
            <person name="Choi H."/>
            <person name="Chung T."/>
            <person name="Yoo Y."/>
            <person name="Park E."/>
            <person name="Hwang S."/>
            <person name="Lee B."/>
            <person name="Sathyamoorthy V."/>
            <person name="Carter L."/>
            <person name="Mammel M."/>
            <person name="Jackson S."/>
            <person name="Kothary M."/>
            <person name="Patel I."/>
            <person name="Grim C."/>
            <person name="Gopinath G."/>
            <person name="Gangiredla J."/>
            <person name="Chase H."/>
        </authorList>
    </citation>
    <scope>NUCLEOTIDE SEQUENCE [LARGE SCALE GENOMIC DNA]</scope>
    <source>
        <strain evidence="2 4">MOD1-Md25g</strain>
    </source>
</reference>
<evidence type="ECO:0000313" key="1">
    <source>
        <dbReference type="EMBL" id="AHB68464.1"/>
    </source>
</evidence>
<dbReference type="GeneID" id="45717595"/>
<evidence type="ECO:0000313" key="2">
    <source>
        <dbReference type="EMBL" id="PUX03591.1"/>
    </source>
</evidence>
<dbReference type="EMBL" id="CP006731">
    <property type="protein sequence ID" value="AHB68464.1"/>
    <property type="molecule type" value="Genomic_DNA"/>
</dbReference>
<evidence type="ECO:0000313" key="3">
    <source>
        <dbReference type="Proteomes" id="UP000018545"/>
    </source>
</evidence>
<dbReference type="PIRSF" id="PIRSF039032">
    <property type="entry name" value="HigB-2"/>
    <property type="match status" value="1"/>
</dbReference>
<organism evidence="1 3">
    <name type="scientific">Cronobacter malonaticus</name>
    <dbReference type="NCBI Taxonomy" id="413503"/>
    <lineage>
        <taxon>Bacteria</taxon>
        <taxon>Pseudomonadati</taxon>
        <taxon>Pseudomonadota</taxon>
        <taxon>Gammaproteobacteria</taxon>
        <taxon>Enterobacterales</taxon>
        <taxon>Enterobacteriaceae</taxon>
        <taxon>Cronobacter</taxon>
    </lineage>
</organism>
<gene>
    <name evidence="2" type="ORF">AUM46_14925</name>
    <name evidence="1" type="ORF">P262_00148</name>
</gene>
<dbReference type="KEGG" id="csi:P262_00148"/>
<dbReference type="Proteomes" id="UP000018545">
    <property type="component" value="Chromosome"/>
</dbReference>
<dbReference type="EMBL" id="MSAC01000048">
    <property type="protein sequence ID" value="PUX03591.1"/>
    <property type="molecule type" value="Genomic_DNA"/>
</dbReference>
<reference evidence="1 3" key="1">
    <citation type="journal article" date="2014" name="Genome Announc.">
        <title>Complete Genome Sequence of Cronobacter sakazakii Strain CMCC 45402.</title>
        <authorList>
            <person name="Zhao Z."/>
            <person name="Wang L."/>
            <person name="Wang B."/>
            <person name="Liang H."/>
            <person name="Ye Q."/>
            <person name="Zeng M."/>
        </authorList>
    </citation>
    <scope>NUCLEOTIDE SEQUENCE [LARGE SCALE GENOMIC DNA]</scope>
    <source>
        <strain evidence="3">45402</strain>
        <strain evidence="1">CMCC45402</strain>
    </source>
</reference>
<keyword evidence="4" id="KW-1185">Reference proteome</keyword>
<dbReference type="InterPro" id="IPR009387">
    <property type="entry name" value="HigB-2"/>
</dbReference>
<dbReference type="HOGENOM" id="CLU_110687_1_2_6"/>
<evidence type="ECO:0000313" key="4">
    <source>
        <dbReference type="Proteomes" id="UP000244731"/>
    </source>
</evidence>
<name>V5TV61_9ENTR</name>
<protein>
    <submittedName>
        <fullName evidence="2">Toxin HigB-2</fullName>
    </submittedName>
</protein>
<dbReference type="Proteomes" id="UP000244731">
    <property type="component" value="Unassembled WGS sequence"/>
</dbReference>
<dbReference type="AlphaFoldDB" id="V5TV61"/>
<dbReference type="PATRIC" id="fig|1401659.3.peg.94"/>